<feature type="active site" description="Nucleophile" evidence="5">
    <location>
        <position position="544"/>
    </location>
</feature>
<feature type="compositionally biased region" description="Basic and acidic residues" evidence="7">
    <location>
        <begin position="460"/>
        <end position="474"/>
    </location>
</feature>
<feature type="region of interest" description="Disordered" evidence="7">
    <location>
        <begin position="232"/>
        <end position="273"/>
    </location>
</feature>
<dbReference type="OrthoDB" id="10250660at2759"/>
<evidence type="ECO:0008006" key="10">
    <source>
        <dbReference type="Google" id="ProtNLM"/>
    </source>
</evidence>
<dbReference type="GO" id="GO:0030697">
    <property type="term" value="F:tRNA (uracil(54)-C5)-methyltransferase activity, S-adenosyl methionine-dependent"/>
    <property type="evidence" value="ECO:0007669"/>
    <property type="project" value="InterPro"/>
</dbReference>
<dbReference type="InterPro" id="IPR011869">
    <property type="entry name" value="TrmA_MeTrfase"/>
</dbReference>
<dbReference type="GO" id="GO:0032259">
    <property type="term" value="P:methylation"/>
    <property type="evidence" value="ECO:0007669"/>
    <property type="project" value="UniProtKB-KW"/>
</dbReference>
<accession>A0A4D9D5A6</accession>
<dbReference type="GO" id="GO:0008033">
    <property type="term" value="P:tRNA processing"/>
    <property type="evidence" value="ECO:0007669"/>
    <property type="project" value="UniProtKB-KW"/>
</dbReference>
<dbReference type="GO" id="GO:0005829">
    <property type="term" value="C:cytosol"/>
    <property type="evidence" value="ECO:0007669"/>
    <property type="project" value="TreeGrafter"/>
</dbReference>
<evidence type="ECO:0000256" key="4">
    <source>
        <dbReference type="ARBA" id="ARBA00022694"/>
    </source>
</evidence>
<comment type="caution">
    <text evidence="5">Lacks conserved residue(s) required for the propagation of feature annotation.</text>
</comment>
<evidence type="ECO:0000313" key="9">
    <source>
        <dbReference type="Proteomes" id="UP000355283"/>
    </source>
</evidence>
<feature type="binding site" evidence="5">
    <location>
        <position position="398"/>
    </location>
    <ligand>
        <name>S-adenosyl-L-methionine</name>
        <dbReference type="ChEBI" id="CHEBI:59789"/>
    </ligand>
</feature>
<dbReference type="EMBL" id="SDOX01000018">
    <property type="protein sequence ID" value="TFJ84635.1"/>
    <property type="molecule type" value="Genomic_DNA"/>
</dbReference>
<dbReference type="InterPro" id="IPR029063">
    <property type="entry name" value="SAM-dependent_MTases_sf"/>
</dbReference>
<evidence type="ECO:0000256" key="5">
    <source>
        <dbReference type="PROSITE-ProRule" id="PRU01024"/>
    </source>
</evidence>
<name>A0A4D9D5A6_9STRA</name>
<reference evidence="8 9" key="1">
    <citation type="submission" date="2019-01" db="EMBL/GenBank/DDBJ databases">
        <title>Nuclear Genome Assembly of the Microalgal Biofuel strain Nannochloropsis salina CCMP1776.</title>
        <authorList>
            <person name="Hovde B."/>
        </authorList>
    </citation>
    <scope>NUCLEOTIDE SEQUENCE [LARGE SCALE GENOMIC DNA]</scope>
    <source>
        <strain evidence="8 9">CCMP1776</strain>
    </source>
</reference>
<dbReference type="Gene3D" id="3.40.50.150">
    <property type="entry name" value="Vaccinia Virus protein VP39"/>
    <property type="match status" value="1"/>
</dbReference>
<dbReference type="SUPFAM" id="SSF53335">
    <property type="entry name" value="S-adenosyl-L-methionine-dependent methyltransferases"/>
    <property type="match status" value="1"/>
</dbReference>
<comment type="caution">
    <text evidence="8">The sequence shown here is derived from an EMBL/GenBank/DDBJ whole genome shotgun (WGS) entry which is preliminary data.</text>
</comment>
<organism evidence="8 9">
    <name type="scientific">Nannochloropsis salina CCMP1776</name>
    <dbReference type="NCBI Taxonomy" id="1027361"/>
    <lineage>
        <taxon>Eukaryota</taxon>
        <taxon>Sar</taxon>
        <taxon>Stramenopiles</taxon>
        <taxon>Ochrophyta</taxon>
        <taxon>Eustigmatophyceae</taxon>
        <taxon>Eustigmatales</taxon>
        <taxon>Monodopsidaceae</taxon>
        <taxon>Microchloropsis</taxon>
        <taxon>Microchloropsis salina</taxon>
    </lineage>
</organism>
<evidence type="ECO:0000256" key="6">
    <source>
        <dbReference type="PROSITE-ProRule" id="PRU10015"/>
    </source>
</evidence>
<dbReference type="CDD" id="cd02440">
    <property type="entry name" value="AdoMet_MTases"/>
    <property type="match status" value="1"/>
</dbReference>
<evidence type="ECO:0000256" key="1">
    <source>
        <dbReference type="ARBA" id="ARBA00022603"/>
    </source>
</evidence>
<dbReference type="PROSITE" id="PS51687">
    <property type="entry name" value="SAM_MT_RNA_M5U"/>
    <property type="match status" value="1"/>
</dbReference>
<keyword evidence="2 5" id="KW-0808">Transferase</keyword>
<dbReference type="GO" id="GO:0000049">
    <property type="term" value="F:tRNA binding"/>
    <property type="evidence" value="ECO:0007669"/>
    <property type="project" value="TreeGrafter"/>
</dbReference>
<feature type="compositionally biased region" description="Polar residues" evidence="7">
    <location>
        <begin position="95"/>
        <end position="104"/>
    </location>
</feature>
<feature type="compositionally biased region" description="Basic and acidic residues" evidence="7">
    <location>
        <begin position="325"/>
        <end position="347"/>
    </location>
</feature>
<dbReference type="InterPro" id="IPR010280">
    <property type="entry name" value="U5_MeTrfase_fam"/>
</dbReference>
<feature type="binding site" evidence="5">
    <location>
        <position position="419"/>
    </location>
    <ligand>
        <name>S-adenosyl-L-methionine</name>
        <dbReference type="ChEBI" id="CHEBI:59789"/>
    </ligand>
</feature>
<proteinExistence type="inferred from homology"/>
<dbReference type="GO" id="GO:0019843">
    <property type="term" value="F:rRNA binding"/>
    <property type="evidence" value="ECO:0007669"/>
    <property type="project" value="TreeGrafter"/>
</dbReference>
<dbReference type="PROSITE" id="PS01230">
    <property type="entry name" value="TRMA_1"/>
    <property type="match status" value="1"/>
</dbReference>
<evidence type="ECO:0000256" key="2">
    <source>
        <dbReference type="ARBA" id="ARBA00022679"/>
    </source>
</evidence>
<dbReference type="InterPro" id="IPR030390">
    <property type="entry name" value="MeTrfase_TrmA_AS"/>
</dbReference>
<keyword evidence="4" id="KW-0819">tRNA processing</keyword>
<gene>
    <name evidence="8" type="ORF">NSK_004100</name>
</gene>
<keyword evidence="9" id="KW-1185">Reference proteome</keyword>
<sequence length="640" mass="69623">MADFEGRCEDILTLAGEALGTDLSYLSPNSASLDQYETSLQRKVDELRSIFFPYWSCEPTIFRSPPVHYRLRAKFGIGRVNPQASRPAGPLAGITETTRTGAPQGSPGQLCYLMWGADKKPVVISSFPLASRRINDLMPRLLLALGEGPLILRRSLRAVNFLDTLAGDTLIALMYETAWAEGGEAAKEEWVAAAREHVKEALGVQVVGRGKRVALPVDRAYVLEEFCLSPPSPASSRGASPLPPCAPGTGGADTGRDPKGGPRRAPAGVPRPCPSVLRYKQWDGAFSNPNGFMALHTLRWLCARADAVLQRGDAPRGVQATGGEADERGGERRMEDGDREQQGDTEGHGGPGGCEGCVDVASGGEGRVCRERQGLRPRVCRPPPSGDKPPACDLLELFCGGGNHTVALSRKFRRVVGVEIDRRLVAAAKENLALNGVKNASVIQIPSERFHPERLGHYRRQQEQEEKHDGEGARARTMHGPGKRVASAGGEAGLTARTQGMGQSPPDEDDPFFRVVLVDPPRAGLDRHTRKMVSNYEDILYISCAPLSLLRDLRGESEEERRQSADRKILSLAGFGLVHTHRVVDMCVLDHFPGTRHIEVAVHLQRRGTHEKGADGSHTLIDDRENSCVTFMDALKHTVN</sequence>
<keyword evidence="1 5" id="KW-0489">Methyltransferase</keyword>
<feature type="binding site" evidence="5">
    <location>
        <position position="519"/>
    </location>
    <ligand>
        <name>S-adenosyl-L-methionine</name>
        <dbReference type="ChEBI" id="CHEBI:59789"/>
    </ligand>
</feature>
<protein>
    <recommendedName>
        <fullName evidence="10">tRNA (Uracil-5-)-methyltransferase</fullName>
    </recommendedName>
</protein>
<feature type="region of interest" description="Disordered" evidence="7">
    <location>
        <begin position="85"/>
        <end position="104"/>
    </location>
</feature>
<evidence type="ECO:0000256" key="7">
    <source>
        <dbReference type="SAM" id="MobiDB-lite"/>
    </source>
</evidence>
<dbReference type="PANTHER" id="PTHR47790:SF2">
    <property type="entry name" value="TRNA_TMRNA (URACIL-C(5))-METHYLTRANSFERASE"/>
    <property type="match status" value="1"/>
</dbReference>
<feature type="region of interest" description="Disordered" evidence="7">
    <location>
        <begin position="460"/>
        <end position="489"/>
    </location>
</feature>
<dbReference type="AlphaFoldDB" id="A0A4D9D5A6"/>
<feature type="active site" evidence="6">
    <location>
        <position position="544"/>
    </location>
</feature>
<dbReference type="Pfam" id="PF05958">
    <property type="entry name" value="tRNA_U5-meth_tr"/>
    <property type="match status" value="3"/>
</dbReference>
<evidence type="ECO:0000256" key="3">
    <source>
        <dbReference type="ARBA" id="ARBA00022691"/>
    </source>
</evidence>
<feature type="region of interest" description="Disordered" evidence="7">
    <location>
        <begin position="313"/>
        <end position="354"/>
    </location>
</feature>
<comment type="similarity">
    <text evidence="5">Belongs to the class I-like SAM-binding methyltransferase superfamily. RNA M5U methyltransferase family.</text>
</comment>
<dbReference type="Proteomes" id="UP000355283">
    <property type="component" value="Unassembled WGS sequence"/>
</dbReference>
<dbReference type="Gene3D" id="2.40.50.1070">
    <property type="match status" value="1"/>
</dbReference>
<keyword evidence="3 5" id="KW-0949">S-adenosyl-L-methionine</keyword>
<dbReference type="PANTHER" id="PTHR47790">
    <property type="entry name" value="TRNA/TMRNA (URACIL-C(5))-METHYLTRANSFERASE"/>
    <property type="match status" value="1"/>
</dbReference>
<evidence type="ECO:0000313" key="8">
    <source>
        <dbReference type="EMBL" id="TFJ84635.1"/>
    </source>
</evidence>